<evidence type="ECO:0000256" key="4">
    <source>
        <dbReference type="ARBA" id="ARBA00022692"/>
    </source>
</evidence>
<feature type="transmembrane region" description="Helical" evidence="7">
    <location>
        <begin position="183"/>
        <end position="209"/>
    </location>
</feature>
<dbReference type="Proteomes" id="UP000612899">
    <property type="component" value="Unassembled WGS sequence"/>
</dbReference>
<protein>
    <submittedName>
        <fullName evidence="10">Prepilin peptidase</fullName>
    </submittedName>
</protein>
<comment type="similarity">
    <text evidence="2">Belongs to the peptidase A24 family.</text>
</comment>
<feature type="transmembrane region" description="Helical" evidence="7">
    <location>
        <begin position="91"/>
        <end position="109"/>
    </location>
</feature>
<dbReference type="EMBL" id="BONY01000019">
    <property type="protein sequence ID" value="GIH05529.1"/>
    <property type="molecule type" value="Genomic_DNA"/>
</dbReference>
<comment type="caution">
    <text evidence="10">The sequence shown here is derived from an EMBL/GenBank/DDBJ whole genome shotgun (WGS) entry which is preliminary data.</text>
</comment>
<evidence type="ECO:0000256" key="5">
    <source>
        <dbReference type="ARBA" id="ARBA00022989"/>
    </source>
</evidence>
<evidence type="ECO:0000256" key="2">
    <source>
        <dbReference type="ARBA" id="ARBA00005801"/>
    </source>
</evidence>
<accession>A0A8J3VFN9</accession>
<gene>
    <name evidence="10" type="primary">pilD</name>
    <name evidence="10" type="ORF">Rhe02_35960</name>
</gene>
<dbReference type="GO" id="GO:0004190">
    <property type="term" value="F:aspartic-type endopeptidase activity"/>
    <property type="evidence" value="ECO:0007669"/>
    <property type="project" value="InterPro"/>
</dbReference>
<evidence type="ECO:0000313" key="11">
    <source>
        <dbReference type="Proteomes" id="UP000612899"/>
    </source>
</evidence>
<dbReference type="PANTHER" id="PTHR30487:SF0">
    <property type="entry name" value="PREPILIN LEADER PEPTIDASE_N-METHYLTRANSFERASE-RELATED"/>
    <property type="match status" value="1"/>
</dbReference>
<evidence type="ECO:0000313" key="10">
    <source>
        <dbReference type="EMBL" id="GIH05529.1"/>
    </source>
</evidence>
<dbReference type="Gene3D" id="1.20.120.1220">
    <property type="match status" value="1"/>
</dbReference>
<keyword evidence="4 7" id="KW-0812">Transmembrane</keyword>
<dbReference type="PANTHER" id="PTHR30487">
    <property type="entry name" value="TYPE 4 PREPILIN-LIKE PROTEINS LEADER PEPTIDE-PROCESSING ENZYME"/>
    <property type="match status" value="1"/>
</dbReference>
<evidence type="ECO:0000256" key="1">
    <source>
        <dbReference type="ARBA" id="ARBA00004651"/>
    </source>
</evidence>
<dbReference type="GO" id="GO:0006465">
    <property type="term" value="P:signal peptide processing"/>
    <property type="evidence" value="ECO:0007669"/>
    <property type="project" value="TreeGrafter"/>
</dbReference>
<evidence type="ECO:0000259" key="8">
    <source>
        <dbReference type="Pfam" id="PF01478"/>
    </source>
</evidence>
<name>A0A8J3VFN9_9ACTN</name>
<dbReference type="GO" id="GO:0005886">
    <property type="term" value="C:plasma membrane"/>
    <property type="evidence" value="ECO:0007669"/>
    <property type="project" value="UniProtKB-SubCell"/>
</dbReference>
<evidence type="ECO:0000256" key="3">
    <source>
        <dbReference type="ARBA" id="ARBA00022475"/>
    </source>
</evidence>
<keyword evidence="11" id="KW-1185">Reference proteome</keyword>
<organism evidence="10 11">
    <name type="scientific">Rhizocola hellebori</name>
    <dbReference type="NCBI Taxonomy" id="1392758"/>
    <lineage>
        <taxon>Bacteria</taxon>
        <taxon>Bacillati</taxon>
        <taxon>Actinomycetota</taxon>
        <taxon>Actinomycetes</taxon>
        <taxon>Micromonosporales</taxon>
        <taxon>Micromonosporaceae</taxon>
        <taxon>Rhizocola</taxon>
    </lineage>
</organism>
<dbReference type="InterPro" id="IPR050882">
    <property type="entry name" value="Prepilin_peptidase/N-MTase"/>
</dbReference>
<feature type="transmembrane region" description="Helical" evidence="7">
    <location>
        <begin position="221"/>
        <end position="244"/>
    </location>
</feature>
<dbReference type="Pfam" id="PF01478">
    <property type="entry name" value="Peptidase_A24"/>
    <property type="match status" value="1"/>
</dbReference>
<evidence type="ECO:0000256" key="6">
    <source>
        <dbReference type="ARBA" id="ARBA00023136"/>
    </source>
</evidence>
<keyword evidence="5 7" id="KW-1133">Transmembrane helix</keyword>
<keyword evidence="3" id="KW-1003">Cell membrane</keyword>
<feature type="transmembrane region" description="Helical" evidence="7">
    <location>
        <begin position="116"/>
        <end position="135"/>
    </location>
</feature>
<dbReference type="Pfam" id="PF06750">
    <property type="entry name" value="A24_N_bact"/>
    <property type="match status" value="1"/>
</dbReference>
<feature type="domain" description="Prepilin peptidase A24 N-terminal" evidence="9">
    <location>
        <begin position="1"/>
        <end position="79"/>
    </location>
</feature>
<sequence>MVGSFLNVVIHRVPRGESLIHPGSHCPACGTPIKPWHNVPVLGWLVLRGRCANCGSPISVRYPLVELVTAVLFAAVTWRLAGLSLGSAIPAYLYFTAIGVALAAIDLDVRRLPNAIVLPSYPVLAGLLAISAAWQHDWWPLLWAVVGGLALFGLYLVLVLIYPAGMGFGDVRLAGIVGGVTAYLSWSVFAVGAFAGFLLGAVAGLAVIAARRGDRRTALPFGPFMIAGALLAIFVGEPVAAWYLDLLGR</sequence>
<dbReference type="InterPro" id="IPR000045">
    <property type="entry name" value="Prepilin_IV_endopep_pep"/>
</dbReference>
<proteinExistence type="inferred from homology"/>
<dbReference type="InterPro" id="IPR010627">
    <property type="entry name" value="Prepilin_pept_A24_N"/>
</dbReference>
<feature type="transmembrane region" description="Helical" evidence="7">
    <location>
        <begin position="141"/>
        <end position="162"/>
    </location>
</feature>
<keyword evidence="6 7" id="KW-0472">Membrane</keyword>
<evidence type="ECO:0000259" key="9">
    <source>
        <dbReference type="Pfam" id="PF06750"/>
    </source>
</evidence>
<feature type="domain" description="Prepilin type IV endopeptidase peptidase" evidence="8">
    <location>
        <begin position="94"/>
        <end position="204"/>
    </location>
</feature>
<reference evidence="10" key="1">
    <citation type="submission" date="2021-01" db="EMBL/GenBank/DDBJ databases">
        <title>Whole genome shotgun sequence of Rhizocola hellebori NBRC 109834.</title>
        <authorList>
            <person name="Komaki H."/>
            <person name="Tamura T."/>
        </authorList>
    </citation>
    <scope>NUCLEOTIDE SEQUENCE</scope>
    <source>
        <strain evidence="10">NBRC 109834</strain>
    </source>
</reference>
<dbReference type="AlphaFoldDB" id="A0A8J3VFN9"/>
<evidence type="ECO:0000256" key="7">
    <source>
        <dbReference type="SAM" id="Phobius"/>
    </source>
</evidence>
<comment type="subcellular location">
    <subcellularLocation>
        <location evidence="1">Cell membrane</location>
        <topology evidence="1">Multi-pass membrane protein</topology>
    </subcellularLocation>
</comment>